<dbReference type="PANTHER" id="PTHR43465:SF2">
    <property type="entry name" value="DUF1680 DOMAIN PROTEIN (AFU_ORTHOLOGUE AFUA_1G08910)"/>
    <property type="match status" value="1"/>
</dbReference>
<dbReference type="RefSeq" id="WP_103432777.1">
    <property type="nucleotide sequence ID" value="NZ_PPXF01000076.1"/>
</dbReference>
<evidence type="ECO:0000313" key="5">
    <source>
        <dbReference type="Proteomes" id="UP000237104"/>
    </source>
</evidence>
<evidence type="ECO:0000313" key="4">
    <source>
        <dbReference type="EMBL" id="POH57933.1"/>
    </source>
</evidence>
<reference evidence="4 5" key="1">
    <citation type="submission" date="2018-01" db="EMBL/GenBank/DDBJ databases">
        <title>Cryobacterium sp. nov., from glaciers in China.</title>
        <authorList>
            <person name="Liu Q."/>
            <person name="Xin Y.-H."/>
        </authorList>
    </citation>
    <scope>NUCLEOTIDE SEQUENCE [LARGE SCALE GENOMIC DNA]</scope>
    <source>
        <strain evidence="4 5">TMB1-8</strain>
    </source>
</reference>
<feature type="domain" description="Non-reducing end beta-L-arabinofuranosidase-like GH127 catalytic" evidence="1">
    <location>
        <begin position="34"/>
        <end position="412"/>
    </location>
</feature>
<dbReference type="InterPro" id="IPR008928">
    <property type="entry name" value="6-hairpin_glycosidase_sf"/>
</dbReference>
<organism evidence="4 5">
    <name type="scientific">Cryobacterium zongtaii</name>
    <dbReference type="NCBI Taxonomy" id="1259217"/>
    <lineage>
        <taxon>Bacteria</taxon>
        <taxon>Bacillati</taxon>
        <taxon>Actinomycetota</taxon>
        <taxon>Actinomycetes</taxon>
        <taxon>Micrococcales</taxon>
        <taxon>Microbacteriaceae</taxon>
        <taxon>Cryobacterium</taxon>
    </lineage>
</organism>
<dbReference type="InterPro" id="IPR012878">
    <property type="entry name" value="Beta-AFase-like_GH127_cat"/>
</dbReference>
<dbReference type="InterPro" id="IPR049046">
    <property type="entry name" value="Beta-AFase-like_GH127_middle"/>
</dbReference>
<dbReference type="InterPro" id="IPR049174">
    <property type="entry name" value="Beta-AFase-like"/>
</dbReference>
<feature type="domain" description="Non-reducing end beta-L-arabinofuranosidase-like GH127 C-terminal" evidence="3">
    <location>
        <begin position="520"/>
        <end position="635"/>
    </location>
</feature>
<dbReference type="Pfam" id="PF07944">
    <property type="entry name" value="Beta-AFase-like_GH127_cat"/>
    <property type="match status" value="1"/>
</dbReference>
<dbReference type="OrthoDB" id="9757939at2"/>
<proteinExistence type="predicted"/>
<evidence type="ECO:0000259" key="2">
    <source>
        <dbReference type="Pfam" id="PF20736"/>
    </source>
</evidence>
<evidence type="ECO:0008006" key="6">
    <source>
        <dbReference type="Google" id="ProtNLM"/>
    </source>
</evidence>
<dbReference type="SUPFAM" id="SSF48208">
    <property type="entry name" value="Six-hairpin glycosidases"/>
    <property type="match status" value="1"/>
</dbReference>
<accession>A0A2S3Z4N4</accession>
<feature type="domain" description="Non-reducing end beta-L-arabinofuranosidase-like GH127 middle" evidence="2">
    <location>
        <begin position="424"/>
        <end position="506"/>
    </location>
</feature>
<gene>
    <name evidence="4" type="ORF">C3B59_19275</name>
</gene>
<dbReference type="Pfam" id="PF20736">
    <property type="entry name" value="Glyco_hydro127M"/>
    <property type="match status" value="1"/>
</dbReference>
<sequence>MPITGPVSPLPGAHSVLRPLPLDAVSLTGTGQLASWQRVNRDATLAHCVRQLEESGALANLRIAAGLESGVFRGFVFADSDVYKVLEAIGWEAGRAGGGAEMFDSFVDDTVALLQTAQQDDGYLDSFFQVAKPDEKFADLRWGHELYCLGHLLQAGVAWQRTRARTDLLEVGLRFAGLVGQRFGAGGVDAVCGHPEIETALVEVYRVTGQRRWLELAHRFIDLRGHRSVGEDRFGYGYFQDHEPVRTVPGATGHSVRQLYLAAGVADVYAENGDPELLAALERIWSDVHRSKMYVTGGLGSRHRDEAFGDPFELPPDRAYSETCAAIASVQFNWRMLLLTGEGRFADEIERALYNAVAGSTTSDGTAFFYSNPLQVRTHRDGAHEQAPARRVGWYDCACCPPNLARLVSSLQHYAATTAAGSLQLHLYETGTIDLGGVGGVGGAATVARIRTGYPVDGVVTIEFDAPFTGGEVALRVPAWAESWRLTVNGEAAAATVSAGYLRVPGAGIRSIELVLDMPVRLRRAHPQVDAVRGCVVVTRGPLVYALEQADLPGSLVLEDFVVDAAADAELGPVDADLGVPLVRITGARRAPDPGELYPVASGARSPGGDAITVTAVPYYRWGNRAPGGMRVWIPTS</sequence>
<dbReference type="Proteomes" id="UP000237104">
    <property type="component" value="Unassembled WGS sequence"/>
</dbReference>
<evidence type="ECO:0000259" key="1">
    <source>
        <dbReference type="Pfam" id="PF07944"/>
    </source>
</evidence>
<dbReference type="Pfam" id="PF20737">
    <property type="entry name" value="Glyco_hydro127C"/>
    <property type="match status" value="1"/>
</dbReference>
<protein>
    <recommendedName>
        <fullName evidence="6">Glycoside hydrolase family 127 protein</fullName>
    </recommendedName>
</protein>
<dbReference type="GO" id="GO:0005975">
    <property type="term" value="P:carbohydrate metabolic process"/>
    <property type="evidence" value="ECO:0007669"/>
    <property type="project" value="InterPro"/>
</dbReference>
<name>A0A2S3Z4N4_9MICO</name>
<dbReference type="InterPro" id="IPR049049">
    <property type="entry name" value="Beta-AFase-like_GH127_C"/>
</dbReference>
<comment type="caution">
    <text evidence="4">The sequence shown here is derived from an EMBL/GenBank/DDBJ whole genome shotgun (WGS) entry which is preliminary data.</text>
</comment>
<dbReference type="EMBL" id="PPXF01000076">
    <property type="protein sequence ID" value="POH57933.1"/>
    <property type="molecule type" value="Genomic_DNA"/>
</dbReference>
<dbReference type="AlphaFoldDB" id="A0A2S3Z4N4"/>
<dbReference type="PANTHER" id="PTHR43465">
    <property type="entry name" value="DUF1680 DOMAIN PROTEIN (AFU_ORTHOLOGUE AFUA_1G08910)"/>
    <property type="match status" value="1"/>
</dbReference>
<evidence type="ECO:0000259" key="3">
    <source>
        <dbReference type="Pfam" id="PF20737"/>
    </source>
</evidence>